<keyword evidence="6" id="KW-0472">Membrane</keyword>
<evidence type="ECO:0000256" key="2">
    <source>
        <dbReference type="ARBA" id="ARBA00022741"/>
    </source>
</evidence>
<dbReference type="OrthoDB" id="581647at2"/>
<dbReference type="SMART" id="SM00220">
    <property type="entry name" value="S_TKc"/>
    <property type="match status" value="1"/>
</dbReference>
<dbReference type="SUPFAM" id="SSF56112">
    <property type="entry name" value="Protein kinase-like (PK-like)"/>
    <property type="match status" value="1"/>
</dbReference>
<dbReference type="KEGG" id="ter:Tery_3423"/>
<dbReference type="RefSeq" id="WP_011612862.1">
    <property type="nucleotide sequence ID" value="NC_008312.1"/>
</dbReference>
<feature type="transmembrane region" description="Helical" evidence="6">
    <location>
        <begin position="358"/>
        <end position="380"/>
    </location>
</feature>
<evidence type="ECO:0000259" key="7">
    <source>
        <dbReference type="PROSITE" id="PS50011"/>
    </source>
</evidence>
<dbReference type="InterPro" id="IPR000719">
    <property type="entry name" value="Prot_kinase_dom"/>
</dbReference>
<dbReference type="AlphaFoldDB" id="Q10Z05"/>
<feature type="binding site" evidence="5">
    <location>
        <position position="43"/>
    </location>
    <ligand>
        <name>ATP</name>
        <dbReference type="ChEBI" id="CHEBI:30616"/>
    </ligand>
</feature>
<proteinExistence type="predicted"/>
<keyword evidence="8" id="KW-0723">Serine/threonine-protein kinase</keyword>
<name>Q10Z05_TRIEI</name>
<organism evidence="8">
    <name type="scientific">Trichodesmium erythraeum (strain IMS101)</name>
    <dbReference type="NCBI Taxonomy" id="203124"/>
    <lineage>
        <taxon>Bacteria</taxon>
        <taxon>Bacillati</taxon>
        <taxon>Cyanobacteriota</taxon>
        <taxon>Cyanophyceae</taxon>
        <taxon>Oscillatoriophycideae</taxon>
        <taxon>Oscillatoriales</taxon>
        <taxon>Microcoleaceae</taxon>
        <taxon>Trichodesmium</taxon>
    </lineage>
</organism>
<dbReference type="Gene3D" id="1.10.510.10">
    <property type="entry name" value="Transferase(Phosphotransferase) domain 1"/>
    <property type="match status" value="1"/>
</dbReference>
<dbReference type="PROSITE" id="PS00107">
    <property type="entry name" value="PROTEIN_KINASE_ATP"/>
    <property type="match status" value="1"/>
</dbReference>
<dbReference type="PANTHER" id="PTHR43289:SF34">
    <property type="entry name" value="SERINE_THREONINE-PROTEIN KINASE YBDM-RELATED"/>
    <property type="match status" value="1"/>
</dbReference>
<keyword evidence="3 8" id="KW-0418">Kinase</keyword>
<dbReference type="PANTHER" id="PTHR43289">
    <property type="entry name" value="MITOGEN-ACTIVATED PROTEIN KINASE KINASE KINASE 20-RELATED"/>
    <property type="match status" value="1"/>
</dbReference>
<dbReference type="GO" id="GO:0004674">
    <property type="term" value="F:protein serine/threonine kinase activity"/>
    <property type="evidence" value="ECO:0007669"/>
    <property type="project" value="UniProtKB-KW"/>
</dbReference>
<dbReference type="Pfam" id="PF00069">
    <property type="entry name" value="Pkinase"/>
    <property type="match status" value="1"/>
</dbReference>
<dbReference type="HOGENOM" id="CLU_029689_0_1_3"/>
<keyword evidence="2 5" id="KW-0547">Nucleotide-binding</keyword>
<keyword evidence="1" id="KW-0808">Transferase</keyword>
<accession>Q10Z05</accession>
<keyword evidence="6" id="KW-0812">Transmembrane</keyword>
<dbReference type="STRING" id="203124.Tery_3423"/>
<evidence type="ECO:0000256" key="5">
    <source>
        <dbReference type="PROSITE-ProRule" id="PRU10141"/>
    </source>
</evidence>
<protein>
    <submittedName>
        <fullName evidence="8">Serine/threonine protein kinase</fullName>
    </submittedName>
</protein>
<keyword evidence="6" id="KW-1133">Transmembrane helix</keyword>
<dbReference type="PROSITE" id="PS50011">
    <property type="entry name" value="PROTEIN_KINASE_DOM"/>
    <property type="match status" value="1"/>
</dbReference>
<dbReference type="GO" id="GO:0005524">
    <property type="term" value="F:ATP binding"/>
    <property type="evidence" value="ECO:0007669"/>
    <property type="project" value="UniProtKB-UniRule"/>
</dbReference>
<dbReference type="InterPro" id="IPR011009">
    <property type="entry name" value="Kinase-like_dom_sf"/>
</dbReference>
<keyword evidence="4 5" id="KW-0067">ATP-binding</keyword>
<evidence type="ECO:0000256" key="1">
    <source>
        <dbReference type="ARBA" id="ARBA00022679"/>
    </source>
</evidence>
<evidence type="ECO:0000256" key="4">
    <source>
        <dbReference type="ARBA" id="ARBA00022840"/>
    </source>
</evidence>
<evidence type="ECO:0000256" key="3">
    <source>
        <dbReference type="ARBA" id="ARBA00022777"/>
    </source>
</evidence>
<sequence>MNLKAGMVLQKGKYIIHSILGQGGFGTTYRAIYDQLNKIVVLKTLNESLHQHQDFAKFQRQFMAEAHLLANLRHPNIVNVRDFFEEEQLFFMVMDYIPGQNLADLIQSGHNLHPGQAVNYIYQIASALSVVHKNGFLHRDIQPKNIIKRAKSNTVVLTDFGITCDLTDGIKQTHANLFSVGYSPPEQYNPQEKLSPSTDIYALTATLYYLLTGNIPTPAALRLSQTVPQTLKFSEKELKDILPNLSSNIEETIVRGLAIDPQKRPQTVEGWLVLLLNKSNILEVKKPNSCLTEKVSRFNNNDQLIMMKSESSVDLKRGNYCSNEVKSKTVKIKSLGSNKFDFFSPSDRDYKLSGINQLYLQLIIFWLFLFTAGTFGWIGFDITLRYSYRKANNNNIASLTKDNLLENLKQYQNYTFRNHDPSTSLFDSPSVKNYSLTPPKLNKLPKQSFQQDDLLQNDFSVSNDDEYWSEKADYSADMKTKFSPENNFYDEEVNLVDKSYIPSDYKFKY</sequence>
<dbReference type="EMBL" id="CP000393">
    <property type="protein sequence ID" value="ABG52519.1"/>
    <property type="molecule type" value="Genomic_DNA"/>
</dbReference>
<evidence type="ECO:0000313" key="8">
    <source>
        <dbReference type="EMBL" id="ABG52519.1"/>
    </source>
</evidence>
<reference evidence="8" key="1">
    <citation type="submission" date="2006-06" db="EMBL/GenBank/DDBJ databases">
        <title>Complete sequence of Trichodesmium erythraeum IMS101.</title>
        <authorList>
            <consortium name="US DOE Joint Genome Institute"/>
            <person name="Copeland A."/>
            <person name="Lucas S."/>
            <person name="Lapidus A."/>
            <person name="Barry K."/>
            <person name="Detter J.C."/>
            <person name="Glavina del Rio T."/>
            <person name="Hammon N."/>
            <person name="Israni S."/>
            <person name="Dalin E."/>
            <person name="Tice H."/>
            <person name="Pitluck S."/>
            <person name="Kiss H."/>
            <person name="Munk A.C."/>
            <person name="Brettin T."/>
            <person name="Bruce D."/>
            <person name="Han C."/>
            <person name="Tapia R."/>
            <person name="Gilna P."/>
            <person name="Schmutz J."/>
            <person name="Larimer F."/>
            <person name="Land M."/>
            <person name="Hauser L."/>
            <person name="Kyrpides N."/>
            <person name="Kim E."/>
            <person name="Richardson P."/>
        </authorList>
    </citation>
    <scope>NUCLEOTIDE SEQUENCE [LARGE SCALE GENOMIC DNA]</scope>
    <source>
        <strain evidence="8">IMS101</strain>
    </source>
</reference>
<feature type="domain" description="Protein kinase" evidence="7">
    <location>
        <begin position="14"/>
        <end position="276"/>
    </location>
</feature>
<dbReference type="CDD" id="cd14014">
    <property type="entry name" value="STKc_PknB_like"/>
    <property type="match status" value="1"/>
</dbReference>
<dbReference type="InterPro" id="IPR017441">
    <property type="entry name" value="Protein_kinase_ATP_BS"/>
</dbReference>
<gene>
    <name evidence="8" type="ordered locus">Tery_3423</name>
</gene>
<dbReference type="eggNOG" id="COG0515">
    <property type="taxonomic scope" value="Bacteria"/>
</dbReference>
<evidence type="ECO:0000256" key="6">
    <source>
        <dbReference type="SAM" id="Phobius"/>
    </source>
</evidence>